<reference evidence="1 2" key="1">
    <citation type="submission" date="2021-06" db="EMBL/GenBank/DDBJ databases">
        <title>Caerostris extrusa draft genome.</title>
        <authorList>
            <person name="Kono N."/>
            <person name="Arakawa K."/>
        </authorList>
    </citation>
    <scope>NUCLEOTIDE SEQUENCE [LARGE SCALE GENOMIC DNA]</scope>
</reference>
<gene>
    <name evidence="1" type="ORF">CEXT_13911</name>
</gene>
<evidence type="ECO:0000313" key="1">
    <source>
        <dbReference type="EMBL" id="GIY35415.1"/>
    </source>
</evidence>
<protein>
    <submittedName>
        <fullName evidence="1">Uncharacterized protein</fullName>
    </submittedName>
</protein>
<sequence>MRSRTSQVMGQRHHAEGIPDEVVNEITTDRRGAQCNSFVLADLLSAHDEWICNLGVCFCAERVFYI</sequence>
<comment type="caution">
    <text evidence="1">The sequence shown here is derived from an EMBL/GenBank/DDBJ whole genome shotgun (WGS) entry which is preliminary data.</text>
</comment>
<keyword evidence="2" id="KW-1185">Reference proteome</keyword>
<dbReference type="EMBL" id="BPLR01009908">
    <property type="protein sequence ID" value="GIY35415.1"/>
    <property type="molecule type" value="Genomic_DNA"/>
</dbReference>
<dbReference type="AlphaFoldDB" id="A0AAV4SMU5"/>
<name>A0AAV4SMU5_CAEEX</name>
<organism evidence="1 2">
    <name type="scientific">Caerostris extrusa</name>
    <name type="common">Bark spider</name>
    <name type="synonym">Caerostris bankana</name>
    <dbReference type="NCBI Taxonomy" id="172846"/>
    <lineage>
        <taxon>Eukaryota</taxon>
        <taxon>Metazoa</taxon>
        <taxon>Ecdysozoa</taxon>
        <taxon>Arthropoda</taxon>
        <taxon>Chelicerata</taxon>
        <taxon>Arachnida</taxon>
        <taxon>Araneae</taxon>
        <taxon>Araneomorphae</taxon>
        <taxon>Entelegynae</taxon>
        <taxon>Araneoidea</taxon>
        <taxon>Araneidae</taxon>
        <taxon>Caerostris</taxon>
    </lineage>
</organism>
<accession>A0AAV4SMU5</accession>
<dbReference type="Proteomes" id="UP001054945">
    <property type="component" value="Unassembled WGS sequence"/>
</dbReference>
<evidence type="ECO:0000313" key="2">
    <source>
        <dbReference type="Proteomes" id="UP001054945"/>
    </source>
</evidence>
<proteinExistence type="predicted"/>